<name>A0A511NC31_DEIC1</name>
<dbReference type="AlphaFoldDB" id="A0A511NC31"/>
<dbReference type="EMBL" id="BJXB01000059">
    <property type="protein sequence ID" value="GEM50126.1"/>
    <property type="molecule type" value="Genomic_DNA"/>
</dbReference>
<accession>A0A511NC31</accession>
<sequence>MIRIHLAVALRYTYRPRPEGYFRPLQTLNLKDQLRRIMPLRVVKLPPLVLLSGLLT</sequence>
<keyword evidence="2" id="KW-1185">Reference proteome</keyword>
<comment type="caution">
    <text evidence="1">The sequence shown here is derived from an EMBL/GenBank/DDBJ whole genome shotgun (WGS) entry which is preliminary data.</text>
</comment>
<proteinExistence type="predicted"/>
<gene>
    <name evidence="1" type="ORF">DC3_57610</name>
</gene>
<protein>
    <submittedName>
        <fullName evidence="1">Uncharacterized protein</fullName>
    </submittedName>
</protein>
<evidence type="ECO:0000313" key="2">
    <source>
        <dbReference type="Proteomes" id="UP000321306"/>
    </source>
</evidence>
<evidence type="ECO:0000313" key="1">
    <source>
        <dbReference type="EMBL" id="GEM50126.1"/>
    </source>
</evidence>
<reference evidence="1 2" key="1">
    <citation type="submission" date="2019-07" db="EMBL/GenBank/DDBJ databases">
        <title>Whole genome shotgun sequence of Deinococcus cellulosilyticus NBRC 106333.</title>
        <authorList>
            <person name="Hosoyama A."/>
            <person name="Uohara A."/>
            <person name="Ohji S."/>
            <person name="Ichikawa N."/>
        </authorList>
    </citation>
    <scope>NUCLEOTIDE SEQUENCE [LARGE SCALE GENOMIC DNA]</scope>
    <source>
        <strain evidence="1 2">NBRC 106333</strain>
    </source>
</reference>
<dbReference type="RefSeq" id="WP_186816330.1">
    <property type="nucleotide sequence ID" value="NZ_BJXB01000059.1"/>
</dbReference>
<organism evidence="1 2">
    <name type="scientific">Deinococcus cellulosilyticus (strain DSM 18568 / NBRC 106333 / KACC 11606 / 5516J-15)</name>
    <dbReference type="NCBI Taxonomy" id="1223518"/>
    <lineage>
        <taxon>Bacteria</taxon>
        <taxon>Thermotogati</taxon>
        <taxon>Deinococcota</taxon>
        <taxon>Deinococci</taxon>
        <taxon>Deinococcales</taxon>
        <taxon>Deinococcaceae</taxon>
        <taxon>Deinococcus</taxon>
    </lineage>
</organism>
<dbReference type="Proteomes" id="UP000321306">
    <property type="component" value="Unassembled WGS sequence"/>
</dbReference>